<name>A0A182Q9T0_9DIPT</name>
<evidence type="ECO:0000313" key="3">
    <source>
        <dbReference type="Proteomes" id="UP000075886"/>
    </source>
</evidence>
<dbReference type="AlphaFoldDB" id="A0A182Q9T0"/>
<dbReference type="EnsemblMetazoa" id="AFAF005884-RA">
    <property type="protein sequence ID" value="AFAF005884-PA"/>
    <property type="gene ID" value="AFAF005884"/>
</dbReference>
<dbReference type="Proteomes" id="UP000075886">
    <property type="component" value="Unassembled WGS sequence"/>
</dbReference>
<accession>A0A182Q9T0</accession>
<dbReference type="VEuPathDB" id="VectorBase:AFAF005884"/>
<feature type="transmembrane region" description="Helical" evidence="1">
    <location>
        <begin position="38"/>
        <end position="64"/>
    </location>
</feature>
<evidence type="ECO:0000256" key="1">
    <source>
        <dbReference type="SAM" id="Phobius"/>
    </source>
</evidence>
<keyword evidence="1" id="KW-1133">Transmembrane helix</keyword>
<keyword evidence="1" id="KW-0812">Transmembrane</keyword>
<protein>
    <submittedName>
        <fullName evidence="2">Uncharacterized protein</fullName>
    </submittedName>
</protein>
<proteinExistence type="predicted"/>
<reference evidence="2" key="2">
    <citation type="submission" date="2020-05" db="UniProtKB">
        <authorList>
            <consortium name="EnsemblMetazoa"/>
        </authorList>
    </citation>
    <scope>IDENTIFICATION</scope>
    <source>
        <strain evidence="2">FAR1</strain>
    </source>
</reference>
<dbReference type="EMBL" id="AXCN02000088">
    <property type="status" value="NOT_ANNOTATED_CDS"/>
    <property type="molecule type" value="Genomic_DNA"/>
</dbReference>
<evidence type="ECO:0000313" key="2">
    <source>
        <dbReference type="EnsemblMetazoa" id="AFAF005884-PA"/>
    </source>
</evidence>
<organism evidence="2 3">
    <name type="scientific">Anopheles farauti</name>
    <dbReference type="NCBI Taxonomy" id="69004"/>
    <lineage>
        <taxon>Eukaryota</taxon>
        <taxon>Metazoa</taxon>
        <taxon>Ecdysozoa</taxon>
        <taxon>Arthropoda</taxon>
        <taxon>Hexapoda</taxon>
        <taxon>Insecta</taxon>
        <taxon>Pterygota</taxon>
        <taxon>Neoptera</taxon>
        <taxon>Endopterygota</taxon>
        <taxon>Diptera</taxon>
        <taxon>Nematocera</taxon>
        <taxon>Culicoidea</taxon>
        <taxon>Culicidae</taxon>
        <taxon>Anophelinae</taxon>
        <taxon>Anopheles</taxon>
    </lineage>
</organism>
<keyword evidence="1" id="KW-0472">Membrane</keyword>
<keyword evidence="3" id="KW-1185">Reference proteome</keyword>
<sequence length="909" mass="100858">MLCVRSSTGAEAVQIDAVAERVAVVGGLMRWHVRCRHVALHVMMRMMVMVVVLLLLLHVSIVVIRRRRFLVCAGSVAGWLRRNHRMMPGRHFIPSTTLTSKLHGQYTKLFGHYLLQTVYANVHSPLPLGLPAEPAFERIWTEPLLFSTLSVLDCRCGTGGGMPRGGIGGLSASPNTSGAGPGEVVGEGKLKLVCGVWKLPLLPEPDLALFSEVRESRRWLSGDEVRELIDDAASLRSGVGDCAELIDFISACVQDVHRCGGRLLHREVFRILEEAQQLTAQHGVERFPRAYRGLLAARLQLVLALQHSLHLDRRQQRGVRFGRRRPRGALILAEALRPAAGREGGRPLDRLDAHLHAFRPLDVAVRTAAQTFLQHRCERVRFLYRARLVGAGDGAGAGGGVVHRRVAAATHGGRVHGGGIVTIGRERCSGRNRTQPIVVAIDGGRFAASPFLRDALYLLLLQCLVTFALDALLLRHAGRLFRFELLLELLLQQRDSLQREHLLLLRGDRLLEVFVLPEQILHLWDRIAQLRFLQLHLAADDPALHVFRLLQEPLRVEVQLVHLRPLHDRVVQQPLTLLQHGDLLLHLVREEVFLQDQLAAGAVEHLERFLPRVHLRPVLLDLADQRFRTGDILRQIGCGDLRQHLVDPRHQIAVLVEVRLQLFGLGELPLPLDGAFLQLRPDLDRFVALHLDVFLRVGSSDSTDVIFSLIQAIVSSAVRSKTCTCRAPASASCRATTRSFSSSHSCFVSSRFAFITSLLGFPSASNDSPFATHAVTRDSFAFRFDTNDSNCAVSCSTCSTSVPYSSEPAVVICSSIHSCRSSTSRTNSYSFIIAASFFSRSAASRFNSWNWYWILSFLLLIFSLSKCARSCNPLASFSIFSTVARNAPSSRWSASSFFCSEPTESSSLP</sequence>
<reference evidence="3" key="1">
    <citation type="submission" date="2014-01" db="EMBL/GenBank/DDBJ databases">
        <title>The Genome Sequence of Anopheles farauti FAR1 (V2).</title>
        <authorList>
            <consortium name="The Broad Institute Genomics Platform"/>
            <person name="Neafsey D.E."/>
            <person name="Besansky N."/>
            <person name="Howell P."/>
            <person name="Walton C."/>
            <person name="Young S.K."/>
            <person name="Zeng Q."/>
            <person name="Gargeya S."/>
            <person name="Fitzgerald M."/>
            <person name="Haas B."/>
            <person name="Abouelleil A."/>
            <person name="Allen A.W."/>
            <person name="Alvarado L."/>
            <person name="Arachchi H.M."/>
            <person name="Berlin A.M."/>
            <person name="Chapman S.B."/>
            <person name="Gainer-Dewar J."/>
            <person name="Goldberg J."/>
            <person name="Griggs A."/>
            <person name="Gujja S."/>
            <person name="Hansen M."/>
            <person name="Howarth C."/>
            <person name="Imamovic A."/>
            <person name="Ireland A."/>
            <person name="Larimer J."/>
            <person name="McCowan C."/>
            <person name="Murphy C."/>
            <person name="Pearson M."/>
            <person name="Poon T.W."/>
            <person name="Priest M."/>
            <person name="Roberts A."/>
            <person name="Saif S."/>
            <person name="Shea T."/>
            <person name="Sisk P."/>
            <person name="Sykes S."/>
            <person name="Wortman J."/>
            <person name="Nusbaum C."/>
            <person name="Birren B."/>
        </authorList>
    </citation>
    <scope>NUCLEOTIDE SEQUENCE [LARGE SCALE GENOMIC DNA]</scope>
    <source>
        <strain evidence="3">FAR1</strain>
    </source>
</reference>